<proteinExistence type="predicted"/>
<evidence type="ECO:0000313" key="1">
    <source>
        <dbReference type="EMBL" id="CAK5087283.1"/>
    </source>
</evidence>
<accession>A0ACB1A7Y7</accession>
<name>A0ACB1A7Y7_MELEN</name>
<keyword evidence="2" id="KW-1185">Reference proteome</keyword>
<sequence length="95" mass="10789">MDILCILPKYINIYDFIAEDECGLYGSLMAVIGSDNINIVKTSRILMLELKMNGIDVDLIYAQIPFEKIETNFDIMDNEIIEENKNKRSILALAG</sequence>
<dbReference type="EMBL" id="CAVMJV010000064">
    <property type="protein sequence ID" value="CAK5087283.1"/>
    <property type="molecule type" value="Genomic_DNA"/>
</dbReference>
<evidence type="ECO:0000313" key="2">
    <source>
        <dbReference type="Proteomes" id="UP001497535"/>
    </source>
</evidence>
<comment type="caution">
    <text evidence="1">The sequence shown here is derived from an EMBL/GenBank/DDBJ whole genome shotgun (WGS) entry which is preliminary data.</text>
</comment>
<reference evidence="1" key="1">
    <citation type="submission" date="2023-11" db="EMBL/GenBank/DDBJ databases">
        <authorList>
            <person name="Poullet M."/>
        </authorList>
    </citation>
    <scope>NUCLEOTIDE SEQUENCE</scope>
    <source>
        <strain evidence="1">E1834</strain>
    </source>
</reference>
<organism evidence="1 2">
    <name type="scientific">Meloidogyne enterolobii</name>
    <name type="common">Root-knot nematode worm</name>
    <name type="synonym">Meloidogyne mayaguensis</name>
    <dbReference type="NCBI Taxonomy" id="390850"/>
    <lineage>
        <taxon>Eukaryota</taxon>
        <taxon>Metazoa</taxon>
        <taxon>Ecdysozoa</taxon>
        <taxon>Nematoda</taxon>
        <taxon>Chromadorea</taxon>
        <taxon>Rhabditida</taxon>
        <taxon>Tylenchina</taxon>
        <taxon>Tylenchomorpha</taxon>
        <taxon>Tylenchoidea</taxon>
        <taxon>Meloidogynidae</taxon>
        <taxon>Meloidogyninae</taxon>
        <taxon>Meloidogyne</taxon>
    </lineage>
</organism>
<gene>
    <name evidence="1" type="ORF">MENTE1834_LOCUS34831</name>
</gene>
<dbReference type="Proteomes" id="UP001497535">
    <property type="component" value="Unassembled WGS sequence"/>
</dbReference>
<protein>
    <submittedName>
        <fullName evidence="1">Uncharacterized protein</fullName>
    </submittedName>
</protein>